<organism evidence="11 12">
    <name type="scientific">Thalictrum thalictroides</name>
    <name type="common">Rue-anemone</name>
    <name type="synonym">Anemone thalictroides</name>
    <dbReference type="NCBI Taxonomy" id="46969"/>
    <lineage>
        <taxon>Eukaryota</taxon>
        <taxon>Viridiplantae</taxon>
        <taxon>Streptophyta</taxon>
        <taxon>Embryophyta</taxon>
        <taxon>Tracheophyta</taxon>
        <taxon>Spermatophyta</taxon>
        <taxon>Magnoliopsida</taxon>
        <taxon>Ranunculales</taxon>
        <taxon>Ranunculaceae</taxon>
        <taxon>Thalictroideae</taxon>
        <taxon>Thalictrum</taxon>
    </lineage>
</organism>
<protein>
    <submittedName>
        <fullName evidence="11">Pax3- and pax7-binding protein</fullName>
    </submittedName>
</protein>
<gene>
    <name evidence="11" type="ORF">FRX31_002391</name>
</gene>
<comment type="subcellular location">
    <subcellularLocation>
        <location evidence="2">Membrane</location>
        <topology evidence="2">Multi-pass membrane protein</topology>
    </subcellularLocation>
    <subcellularLocation>
        <location evidence="1">Nucleus</location>
    </subcellularLocation>
</comment>
<keyword evidence="12" id="KW-1185">Reference proteome</keyword>
<dbReference type="Proteomes" id="UP000554482">
    <property type="component" value="Unassembled WGS sequence"/>
</dbReference>
<evidence type="ECO:0000256" key="3">
    <source>
        <dbReference type="ARBA" id="ARBA00010801"/>
    </source>
</evidence>
<feature type="region of interest" description="Disordered" evidence="8">
    <location>
        <begin position="354"/>
        <end position="396"/>
    </location>
</feature>
<feature type="region of interest" description="Disordered" evidence="8">
    <location>
        <begin position="855"/>
        <end position="901"/>
    </location>
</feature>
<dbReference type="InterPro" id="IPR002781">
    <property type="entry name" value="TM_pro_TauE-like"/>
</dbReference>
<dbReference type="InterPro" id="IPR022783">
    <property type="entry name" value="GCFC_dom"/>
</dbReference>
<evidence type="ECO:0000259" key="10">
    <source>
        <dbReference type="Pfam" id="PF07842"/>
    </source>
</evidence>
<dbReference type="GO" id="GO:0000398">
    <property type="term" value="P:mRNA splicing, via spliceosome"/>
    <property type="evidence" value="ECO:0007669"/>
    <property type="project" value="InterPro"/>
</dbReference>
<dbReference type="Pfam" id="PF01925">
    <property type="entry name" value="TauE"/>
    <property type="match status" value="1"/>
</dbReference>
<dbReference type="PANTHER" id="PTHR12214">
    <property type="entry name" value="GC-RICH SEQUENCE DNA-BINDING FACTOR"/>
    <property type="match status" value="1"/>
</dbReference>
<feature type="transmembrane region" description="Helical" evidence="9">
    <location>
        <begin position="156"/>
        <end position="175"/>
    </location>
</feature>
<dbReference type="EMBL" id="JABWDY010000583">
    <property type="protein sequence ID" value="KAF5208022.1"/>
    <property type="molecule type" value="Genomic_DNA"/>
</dbReference>
<keyword evidence="4 9" id="KW-0812">Transmembrane</keyword>
<feature type="region of interest" description="Disordered" evidence="8">
    <location>
        <begin position="428"/>
        <end position="489"/>
    </location>
</feature>
<evidence type="ECO:0000313" key="12">
    <source>
        <dbReference type="Proteomes" id="UP000554482"/>
    </source>
</evidence>
<keyword evidence="7" id="KW-0539">Nucleus</keyword>
<dbReference type="GO" id="GO:0016020">
    <property type="term" value="C:membrane"/>
    <property type="evidence" value="ECO:0007669"/>
    <property type="project" value="UniProtKB-SubCell"/>
</dbReference>
<comment type="caution">
    <text evidence="11">The sequence shown here is derived from an EMBL/GenBank/DDBJ whole genome shotgun (WGS) entry which is preliminary data.</text>
</comment>
<dbReference type="OrthoDB" id="429427at2759"/>
<dbReference type="InterPro" id="IPR012890">
    <property type="entry name" value="GCFC2-like"/>
</dbReference>
<evidence type="ECO:0000313" key="11">
    <source>
        <dbReference type="EMBL" id="KAF5208022.1"/>
    </source>
</evidence>
<dbReference type="AlphaFoldDB" id="A0A7J6XH52"/>
<evidence type="ECO:0000256" key="8">
    <source>
        <dbReference type="SAM" id="MobiDB-lite"/>
    </source>
</evidence>
<dbReference type="GO" id="GO:0005634">
    <property type="term" value="C:nucleus"/>
    <property type="evidence" value="ECO:0007669"/>
    <property type="project" value="UniProtKB-SubCell"/>
</dbReference>
<keyword evidence="5 9" id="KW-1133">Transmembrane helix</keyword>
<accession>A0A7J6XH52</accession>
<feature type="transmembrane region" description="Helical" evidence="9">
    <location>
        <begin position="128"/>
        <end position="144"/>
    </location>
</feature>
<keyword evidence="6 9" id="KW-0472">Membrane</keyword>
<dbReference type="GO" id="GO:0003677">
    <property type="term" value="F:DNA binding"/>
    <property type="evidence" value="ECO:0007669"/>
    <property type="project" value="InterPro"/>
</dbReference>
<evidence type="ECO:0000256" key="5">
    <source>
        <dbReference type="ARBA" id="ARBA00022989"/>
    </source>
</evidence>
<feature type="transmembrane region" description="Helical" evidence="9">
    <location>
        <begin position="52"/>
        <end position="72"/>
    </location>
</feature>
<evidence type="ECO:0000256" key="9">
    <source>
        <dbReference type="SAM" id="Phobius"/>
    </source>
</evidence>
<reference evidence="11 12" key="1">
    <citation type="submission" date="2020-06" db="EMBL/GenBank/DDBJ databases">
        <title>Transcriptomic and genomic resources for Thalictrum thalictroides and T. hernandezii: Facilitating candidate gene discovery in an emerging model plant lineage.</title>
        <authorList>
            <person name="Arias T."/>
            <person name="Riano-Pachon D.M."/>
            <person name="Di Stilio V.S."/>
        </authorList>
    </citation>
    <scope>NUCLEOTIDE SEQUENCE [LARGE SCALE GENOMIC DNA]</scope>
    <source>
        <strain evidence="12">cv. WT478/WT964</strain>
        <tissue evidence="11">Leaves</tissue>
    </source>
</reference>
<proteinExistence type="inferred from homology"/>
<evidence type="ECO:0000256" key="6">
    <source>
        <dbReference type="ARBA" id="ARBA00023136"/>
    </source>
</evidence>
<feature type="transmembrane region" description="Helical" evidence="9">
    <location>
        <begin position="205"/>
        <end position="231"/>
    </location>
</feature>
<evidence type="ECO:0000256" key="4">
    <source>
        <dbReference type="ARBA" id="ARBA00022692"/>
    </source>
</evidence>
<feature type="compositionally biased region" description="Acidic residues" evidence="8">
    <location>
        <begin position="463"/>
        <end position="472"/>
    </location>
</feature>
<evidence type="ECO:0000256" key="7">
    <source>
        <dbReference type="ARBA" id="ARBA00023242"/>
    </source>
</evidence>
<evidence type="ECO:0000256" key="1">
    <source>
        <dbReference type="ARBA" id="ARBA00004123"/>
    </source>
</evidence>
<feature type="compositionally biased region" description="Low complexity" evidence="8">
    <location>
        <begin position="370"/>
        <end position="396"/>
    </location>
</feature>
<evidence type="ECO:0000256" key="2">
    <source>
        <dbReference type="ARBA" id="ARBA00004141"/>
    </source>
</evidence>
<feature type="transmembrane region" description="Helical" evidence="9">
    <location>
        <begin position="304"/>
        <end position="325"/>
    </location>
</feature>
<feature type="region of interest" description="Disordered" evidence="8">
    <location>
        <begin position="535"/>
        <end position="554"/>
    </location>
</feature>
<comment type="similarity">
    <text evidence="3">Belongs to the GCF family.</text>
</comment>
<name>A0A7J6XH52_THATH</name>
<dbReference type="Pfam" id="PF07842">
    <property type="entry name" value="GCFC"/>
    <property type="match status" value="1"/>
</dbReference>
<feature type="domain" description="GCF C-terminal" evidence="10">
    <location>
        <begin position="925"/>
        <end position="1128"/>
    </location>
</feature>
<dbReference type="PANTHER" id="PTHR12214:SF0">
    <property type="entry name" value="LD29489P"/>
    <property type="match status" value="1"/>
</dbReference>
<feature type="transmembrane region" description="Helical" evidence="9">
    <location>
        <begin position="273"/>
        <end position="292"/>
    </location>
</feature>
<sequence>MGASASSVWYNLRVPHPSKDKPILDYDLALLFQPMLMLGITIGVSLSVVFPYWLITVLIIILFLGTSSRSFFKGIQMWKEETILRSELNAQQKAPLNSHGELLIEPLLDKEEKSELEILKFNLKWKRLLMLGAVWVSFLVLQIIKNDTKLCSVWYWALNILQIPVALAVFGYEAVKLYRESRKRRKAGNTESVCEAEIQWTVTNIVFCALCGMLGGTVGGLLGSGGGFILGPLLLELGVIPQVASATATFVMMFSSSLSVVEFYLLKRFPIPYALYLIAVSILAGFWGQLFIRKLIAFLKRASVIVFILSAVIFASAVTMGVVGIQKSIQMIHNHEYMGFYSIYDEEEEESPFTSIRKSSSKKSDRKKSSLSSSSSSHTHKSSISSSSHKLTATTPITTSSSSSIFLSNVKPQAGEYTKEKLRELEKNTPSLARSRPPPPPPPSSNEQPLFILKGPLKPQSDYVEEDGELDERDERGNSFDDDDDTENRLASMGIGKIRDYSSSASASLDYDQAQIEEIRAKRERLRKSKAAAPDFISLDGGSNHGAAEGLSDEEPEFQGRISLLGGKKDGEKKGVFDSFDGIDMGVDTRKNVKLPMEEDEDEEDKIWEEEQFRKGLGKRIDDGANMLLSSSVPMTNHTLQQQTYAYPQAAYQMTPTNVSIGPMIGGAAGVSRSAEVMSISQQSEVACQSMQDNIRRLQESHARTISSMSRVEENLSGSLSNITALEKSLEAGGEKFIFMQKLRDFVSVICDFLQDKAPFLEELEEQMQKLQEDRASATVKRRATDNADEKMEIEAALDAAKSVLTKGGTSEAMAAAAAAAQAASAAVKDQSNLPELDEFGRDANLQKRMDMMRRAEARKRRKAKADLRRAPSVGDDNASHHVEGESSTDESDSESTSYQSNRHELLQTAAQIFSDASDKYSQLSVVKERFERWKKIYSSSYRDAYMSLSAPAIFSPYVRLELLKWDPLYEETDFYNMQWHSLLFDYGLPEASDFNPEDADANLVPGLVEKIALPILHHQIAQCWDILSSRKTRNAVSATNLVINYVPASSEALQELLAVINDRLADAVGSLMVPTWTPLVIKAVPNAARVAAYRFGMSIRLLKNICLWKDILALPVLEKLALDELLSGKILPHLRSITANIHDAITRTERIVVALNGVWAGPGAIGERSQKLQVLVDYVLTLGKSLEKKHVSGVSEIETSGLARRLKKMLVELNQYDKARALARTFQLKEAL</sequence>